<dbReference type="EMBL" id="AP024485">
    <property type="protein sequence ID" value="BCS88106.1"/>
    <property type="molecule type" value="Genomic_DNA"/>
</dbReference>
<proteinExistence type="predicted"/>
<dbReference type="Pfam" id="PF26373">
    <property type="entry name" value="MamC"/>
    <property type="match status" value="1"/>
</dbReference>
<keyword evidence="3" id="KW-1185">Reference proteome</keyword>
<sequence length="134" mass="14040">MKNLLPKNPWAAAGLGALVGVGISGYKMWKRYKNGEVSHQEAVIDVVKQSMLFGGVAAISTFAGGGSGGGAGIAALSVLGMRGSGKGQSDLFSGLVLEALEDEPERKRGNRRGQKGALLQELEEEIEEVLEDEP</sequence>
<name>A0ABM7P5D4_9BACT</name>
<reference evidence="2" key="1">
    <citation type="journal article" date="2022" name="Arch. Microbiol.">
        <title>Pseudodesulfovibrio sediminis sp. nov., a mesophilic and neutrophilic sulfate-reducing bacterium isolated from sediment of a brackish lake.</title>
        <authorList>
            <person name="Takahashi A."/>
            <person name="Kojima H."/>
            <person name="Watanabe M."/>
            <person name="Fukui M."/>
        </authorList>
    </citation>
    <scope>NUCLEOTIDE SEQUENCE</scope>
    <source>
        <strain evidence="2">SF6</strain>
    </source>
</reference>
<keyword evidence="1" id="KW-1133">Transmembrane helix</keyword>
<evidence type="ECO:0000313" key="3">
    <source>
        <dbReference type="Proteomes" id="UP001053296"/>
    </source>
</evidence>
<evidence type="ECO:0000313" key="2">
    <source>
        <dbReference type="EMBL" id="BCS88106.1"/>
    </source>
</evidence>
<feature type="transmembrane region" description="Helical" evidence="1">
    <location>
        <begin position="12"/>
        <end position="29"/>
    </location>
</feature>
<dbReference type="RefSeq" id="WP_229595450.1">
    <property type="nucleotide sequence ID" value="NZ_AP024485.1"/>
</dbReference>
<protein>
    <submittedName>
        <fullName evidence="2">Uncharacterized protein</fullName>
    </submittedName>
</protein>
<dbReference type="InterPro" id="IPR058956">
    <property type="entry name" value="MamC"/>
</dbReference>
<evidence type="ECO:0000256" key="1">
    <source>
        <dbReference type="SAM" id="Phobius"/>
    </source>
</evidence>
<dbReference type="Proteomes" id="UP001053296">
    <property type="component" value="Chromosome"/>
</dbReference>
<gene>
    <name evidence="2" type="ORF">PSDVSF_13480</name>
</gene>
<organism evidence="2 3">
    <name type="scientific">Pseudodesulfovibrio sediminis</name>
    <dbReference type="NCBI Taxonomy" id="2810563"/>
    <lineage>
        <taxon>Bacteria</taxon>
        <taxon>Pseudomonadati</taxon>
        <taxon>Thermodesulfobacteriota</taxon>
        <taxon>Desulfovibrionia</taxon>
        <taxon>Desulfovibrionales</taxon>
        <taxon>Desulfovibrionaceae</taxon>
    </lineage>
</organism>
<keyword evidence="1" id="KW-0812">Transmembrane</keyword>
<accession>A0ABM7P5D4</accession>
<keyword evidence="1" id="KW-0472">Membrane</keyword>